<feature type="chain" id="PRO_5038953562" description="OmpA-like domain-containing protein" evidence="1">
    <location>
        <begin position="25"/>
        <end position="623"/>
    </location>
</feature>
<name>A0A9D2K8W1_9BACT</name>
<comment type="caution">
    <text evidence="2">The sequence shown here is derived from an EMBL/GenBank/DDBJ whole genome shotgun (WGS) entry which is preliminary data.</text>
</comment>
<sequence>MRRTFLLICFAVSAAASSSCTAIARMEARSLVRDSVSIAIQIPPDHTPDSAAHLLPETLDADTLTIVNEDGKRVHFMKATMDSTGTLHASVPLNPVVVTARFKNIPERNGRIRLAFDINVPEKMLNRQWQIRIVPHAVLKNDTLELEPLYITGSEYRKRQLRGYELYRRFLASIITDSTLLFHSGPLEAFIERNFPEAAALRTDSSFVDSSRITGLYGISFTEARQHFSKKALISRNNRKKNNLQHKFFQLVKAPVADEGIRLDTLSVQDDGDFTFSYVEDFKTRADLKKIDILIDGGIYCQGELLHKFPLSDAVTFYVSSFSTFAEDIDRYVTKIIERRMEFNTTASINFRPGAYTIDGSYMSNQAELEYIRSIISDILTSKEFIADSIIITASCSPEGSPDMNSYLAKRRAHSISGYLDSLGVRTSEKHIPGNWDKLKLLVISDSAVKDKTGIMTMLNDAPSGQKEHLLSSHPEYPYIRSSLYPLLREVDFKFHLHRKDMVKDTVHTTELDTVYRKGVQALKNRNYAEALKILGGYRDINSAVAFLAMDYNASAMNILEDLPVSAGRDYLLAVCHSRIGNEKLAVECYINAVKQDKSLFFRGNLDPEISRLIKKYSIVIQN</sequence>
<keyword evidence="1" id="KW-0732">Signal</keyword>
<reference evidence="2" key="2">
    <citation type="submission" date="2021-04" db="EMBL/GenBank/DDBJ databases">
        <authorList>
            <person name="Gilroy R."/>
        </authorList>
    </citation>
    <scope>NUCLEOTIDE SEQUENCE</scope>
    <source>
        <strain evidence="2">Gambia16-554</strain>
    </source>
</reference>
<evidence type="ECO:0000313" key="3">
    <source>
        <dbReference type="Proteomes" id="UP000824115"/>
    </source>
</evidence>
<organism evidence="2 3">
    <name type="scientific">Candidatus Coprenecus stercoravium</name>
    <dbReference type="NCBI Taxonomy" id="2840735"/>
    <lineage>
        <taxon>Bacteria</taxon>
        <taxon>Pseudomonadati</taxon>
        <taxon>Bacteroidota</taxon>
        <taxon>Bacteroidia</taxon>
        <taxon>Bacteroidales</taxon>
        <taxon>Rikenellaceae</taxon>
        <taxon>Rikenellaceae incertae sedis</taxon>
        <taxon>Candidatus Coprenecus</taxon>
    </lineage>
</organism>
<evidence type="ECO:0008006" key="4">
    <source>
        <dbReference type="Google" id="ProtNLM"/>
    </source>
</evidence>
<dbReference type="PROSITE" id="PS51257">
    <property type="entry name" value="PROKAR_LIPOPROTEIN"/>
    <property type="match status" value="1"/>
</dbReference>
<feature type="signal peptide" evidence="1">
    <location>
        <begin position="1"/>
        <end position="24"/>
    </location>
</feature>
<protein>
    <recommendedName>
        <fullName evidence="4">OmpA-like domain-containing protein</fullName>
    </recommendedName>
</protein>
<dbReference type="AlphaFoldDB" id="A0A9D2K8W1"/>
<dbReference type="EMBL" id="DXAW01000093">
    <property type="protein sequence ID" value="HIZ85863.1"/>
    <property type="molecule type" value="Genomic_DNA"/>
</dbReference>
<accession>A0A9D2K8W1</accession>
<reference evidence="2" key="1">
    <citation type="journal article" date="2021" name="PeerJ">
        <title>Extensive microbial diversity within the chicken gut microbiome revealed by metagenomics and culture.</title>
        <authorList>
            <person name="Gilroy R."/>
            <person name="Ravi A."/>
            <person name="Getino M."/>
            <person name="Pursley I."/>
            <person name="Horton D.L."/>
            <person name="Alikhan N.F."/>
            <person name="Baker D."/>
            <person name="Gharbi K."/>
            <person name="Hall N."/>
            <person name="Watson M."/>
            <person name="Adriaenssens E.M."/>
            <person name="Foster-Nyarko E."/>
            <person name="Jarju S."/>
            <person name="Secka A."/>
            <person name="Antonio M."/>
            <person name="Oren A."/>
            <person name="Chaudhuri R.R."/>
            <person name="La Ragione R."/>
            <person name="Hildebrand F."/>
            <person name="Pallen M.J."/>
        </authorList>
    </citation>
    <scope>NUCLEOTIDE SEQUENCE</scope>
    <source>
        <strain evidence="2">Gambia16-554</strain>
    </source>
</reference>
<proteinExistence type="predicted"/>
<gene>
    <name evidence="2" type="ORF">IAC04_05185</name>
</gene>
<evidence type="ECO:0000313" key="2">
    <source>
        <dbReference type="EMBL" id="HIZ85863.1"/>
    </source>
</evidence>
<evidence type="ECO:0000256" key="1">
    <source>
        <dbReference type="SAM" id="SignalP"/>
    </source>
</evidence>
<dbReference type="Proteomes" id="UP000824115">
    <property type="component" value="Unassembled WGS sequence"/>
</dbReference>